<dbReference type="Proteomes" id="UP000265566">
    <property type="component" value="Chromosome 4"/>
</dbReference>
<dbReference type="Gramene" id="rna22286">
    <property type="protein sequence ID" value="RHN60079.1"/>
    <property type="gene ID" value="gene22286"/>
</dbReference>
<gene>
    <name evidence="2" type="ORF">MtrunA17_Chr4g0021341</name>
</gene>
<reference evidence="3" key="1">
    <citation type="journal article" date="2018" name="Nat. Plants">
        <title>Whole-genome landscape of Medicago truncatula symbiotic genes.</title>
        <authorList>
            <person name="Pecrix Y."/>
            <person name="Staton S.E."/>
            <person name="Sallet E."/>
            <person name="Lelandais-Briere C."/>
            <person name="Moreau S."/>
            <person name="Carrere S."/>
            <person name="Blein T."/>
            <person name="Jardinaud M.F."/>
            <person name="Latrasse D."/>
            <person name="Zouine M."/>
            <person name="Zahm M."/>
            <person name="Kreplak J."/>
            <person name="Mayjonade B."/>
            <person name="Satge C."/>
            <person name="Perez M."/>
            <person name="Cauet S."/>
            <person name="Marande W."/>
            <person name="Chantry-Darmon C."/>
            <person name="Lopez-Roques C."/>
            <person name="Bouchez O."/>
            <person name="Berard A."/>
            <person name="Debelle F."/>
            <person name="Munos S."/>
            <person name="Bendahmane A."/>
            <person name="Berges H."/>
            <person name="Niebel A."/>
            <person name="Buitink J."/>
            <person name="Frugier F."/>
            <person name="Benhamed M."/>
            <person name="Crespi M."/>
            <person name="Gouzy J."/>
            <person name="Gamas P."/>
        </authorList>
    </citation>
    <scope>NUCLEOTIDE SEQUENCE [LARGE SCALE GENOMIC DNA]</scope>
    <source>
        <strain evidence="3">cv. Jemalong A17</strain>
    </source>
</reference>
<feature type="region of interest" description="Disordered" evidence="1">
    <location>
        <begin position="1"/>
        <end position="27"/>
    </location>
</feature>
<accession>A0A396I381</accession>
<organism evidence="2 3">
    <name type="scientific">Medicago truncatula</name>
    <name type="common">Barrel medic</name>
    <name type="synonym">Medicago tribuloides</name>
    <dbReference type="NCBI Taxonomy" id="3880"/>
    <lineage>
        <taxon>Eukaryota</taxon>
        <taxon>Viridiplantae</taxon>
        <taxon>Streptophyta</taxon>
        <taxon>Embryophyta</taxon>
        <taxon>Tracheophyta</taxon>
        <taxon>Spermatophyta</taxon>
        <taxon>Magnoliopsida</taxon>
        <taxon>eudicotyledons</taxon>
        <taxon>Gunneridae</taxon>
        <taxon>Pentapetalae</taxon>
        <taxon>rosids</taxon>
        <taxon>fabids</taxon>
        <taxon>Fabales</taxon>
        <taxon>Fabaceae</taxon>
        <taxon>Papilionoideae</taxon>
        <taxon>50 kb inversion clade</taxon>
        <taxon>NPAAA clade</taxon>
        <taxon>Hologalegina</taxon>
        <taxon>IRL clade</taxon>
        <taxon>Trifolieae</taxon>
        <taxon>Medicago</taxon>
    </lineage>
</organism>
<comment type="caution">
    <text evidence="2">The sequence shown here is derived from an EMBL/GenBank/DDBJ whole genome shotgun (WGS) entry which is preliminary data.</text>
</comment>
<name>A0A396I381_MEDTR</name>
<dbReference type="AlphaFoldDB" id="A0A396I381"/>
<evidence type="ECO:0000313" key="3">
    <source>
        <dbReference type="Proteomes" id="UP000265566"/>
    </source>
</evidence>
<dbReference type="EMBL" id="PSQE01000004">
    <property type="protein sequence ID" value="RHN60079.1"/>
    <property type="molecule type" value="Genomic_DNA"/>
</dbReference>
<protein>
    <submittedName>
        <fullName evidence="2">Uncharacterized protein</fullName>
    </submittedName>
</protein>
<evidence type="ECO:0000256" key="1">
    <source>
        <dbReference type="SAM" id="MobiDB-lite"/>
    </source>
</evidence>
<proteinExistence type="predicted"/>
<sequence length="45" mass="4738">MLEAMKEEMNTPAVPVVEEEQPCGDDRVVPPEIALAAKAADSAKG</sequence>
<evidence type="ECO:0000313" key="2">
    <source>
        <dbReference type="EMBL" id="RHN60079.1"/>
    </source>
</evidence>